<feature type="binding site" evidence="4">
    <location>
        <position position="319"/>
    </location>
    <ligand>
        <name>S-adenosyl-L-methionine</name>
        <dbReference type="ChEBI" id="CHEBI:59789"/>
    </ligand>
</feature>
<keyword evidence="1 4" id="KW-0489">Methyltransferase</keyword>
<dbReference type="PANTHER" id="PTHR11061">
    <property type="entry name" value="RNA M5U METHYLTRANSFERASE"/>
    <property type="match status" value="1"/>
</dbReference>
<feature type="domain" description="Methyltransferase" evidence="6">
    <location>
        <begin position="245"/>
        <end position="319"/>
    </location>
</feature>
<evidence type="ECO:0000256" key="1">
    <source>
        <dbReference type="ARBA" id="ARBA00022603"/>
    </source>
</evidence>
<dbReference type="NCBIfam" id="TIGR00479">
    <property type="entry name" value="rumA"/>
    <property type="match status" value="1"/>
</dbReference>
<feature type="binding site" evidence="4">
    <location>
        <position position="253"/>
    </location>
    <ligand>
        <name>S-adenosyl-L-methionine</name>
        <dbReference type="ChEBI" id="CHEBI:59789"/>
    </ligand>
</feature>
<sequence length="494" mass="55981">MEQHNICRHDELCGGCTYQGTDYEEQLRTKENAVRSLFSSAEITPAQFAPIEGCPGEQRIGYRNKMEYTFGDMVKDGPLCLGMHKIKNFMSIVTVDECQLVHPDFNRILRFTLDFCTNRGYVKYHKKSHLGLLRNLVVRRGVRTGELLVNIVTSSQSEFDEEAWKEGLLALPLDCRIVGVMHTLNDGLADTVACDELRLLYGREYYYEELLGLRFIVHEFAFFQTNVDAVERLYSEALALIPDLEGKTVFDLYCGTGTISQIAARSAARVLGVEIVPESVESARENAALNGLDNCEFVCGDVFAVLDTRQDKPDVIIVDPPRAGMSQEAVTRIASYGVKQILYISCNPKSLVKNLTWFAELGYEAEYVRPYDNFPMTRHVETVVLLSHKAPDSHIHVKVEFGEGKGKVPLDKIAERAEKYKPKETVTYKRIKEYIEDKFGFKVHTAYIAEIKRAYGLPVHDAPNAVEELKQPRKHPTPEKVEAIKDALKHFEVI</sequence>
<keyword evidence="2 4" id="KW-0808">Transferase</keyword>
<dbReference type="STRING" id="1261640.BHK98_02200"/>
<feature type="active site" evidence="5">
    <location>
        <position position="346"/>
    </location>
</feature>
<accession>A0A1Q9JFH5</accession>
<dbReference type="SUPFAM" id="SSF53335">
    <property type="entry name" value="S-adenosyl-L-methionine-dependent methyltransferases"/>
    <property type="match status" value="1"/>
</dbReference>
<comment type="caution">
    <text evidence="7">The sequence shown here is derived from an EMBL/GenBank/DDBJ whole genome shotgun (WGS) entry which is preliminary data.</text>
</comment>
<dbReference type="PANTHER" id="PTHR11061:SF30">
    <property type="entry name" value="TRNA (URACIL(54)-C(5))-METHYLTRANSFERASE"/>
    <property type="match status" value="1"/>
</dbReference>
<dbReference type="PROSITE" id="PS01230">
    <property type="entry name" value="TRMA_1"/>
    <property type="match status" value="1"/>
</dbReference>
<dbReference type="OrthoDB" id="9804590at2"/>
<name>A0A1Q9JFH5_9FIRM</name>
<evidence type="ECO:0000256" key="5">
    <source>
        <dbReference type="PROSITE-ProRule" id="PRU10015"/>
    </source>
</evidence>
<proteinExistence type="inferred from homology"/>
<evidence type="ECO:0000256" key="2">
    <source>
        <dbReference type="ARBA" id="ARBA00022679"/>
    </source>
</evidence>
<dbReference type="InterPro" id="IPR030390">
    <property type="entry name" value="MeTrfase_TrmA_AS"/>
</dbReference>
<feature type="active site" description="Nucleophile" evidence="4">
    <location>
        <position position="346"/>
    </location>
</feature>
<evidence type="ECO:0000259" key="6">
    <source>
        <dbReference type="Pfam" id="PF13847"/>
    </source>
</evidence>
<feature type="binding site" evidence="4">
    <location>
        <position position="224"/>
    </location>
    <ligand>
        <name>S-adenosyl-L-methionine</name>
        <dbReference type="ChEBI" id="CHEBI:59789"/>
    </ligand>
</feature>
<dbReference type="CDD" id="cd02440">
    <property type="entry name" value="AdoMet_MTases"/>
    <property type="match status" value="1"/>
</dbReference>
<dbReference type="EMBL" id="MJIE01000001">
    <property type="protein sequence ID" value="OLR54992.1"/>
    <property type="molecule type" value="Genomic_DNA"/>
</dbReference>
<evidence type="ECO:0000313" key="7">
    <source>
        <dbReference type="EMBL" id="OLR54992.1"/>
    </source>
</evidence>
<evidence type="ECO:0000313" key="8">
    <source>
        <dbReference type="Proteomes" id="UP000187404"/>
    </source>
</evidence>
<dbReference type="AlphaFoldDB" id="A0A1Q9JFH5"/>
<comment type="similarity">
    <text evidence="4">Belongs to the class I-like SAM-binding methyltransferase superfamily. RNA M5U methyltransferase family.</text>
</comment>
<dbReference type="GO" id="GO:0070475">
    <property type="term" value="P:rRNA base methylation"/>
    <property type="evidence" value="ECO:0007669"/>
    <property type="project" value="TreeGrafter"/>
</dbReference>
<dbReference type="InterPro" id="IPR029063">
    <property type="entry name" value="SAM-dependent_MTases_sf"/>
</dbReference>
<dbReference type="InterPro" id="IPR010280">
    <property type="entry name" value="U5_MeTrfase_fam"/>
</dbReference>
<gene>
    <name evidence="7" type="ORF">BHK98_02200</name>
</gene>
<organism evidence="7 8">
    <name type="scientific">Hornefia porci</name>
    <dbReference type="NCBI Taxonomy" id="2652292"/>
    <lineage>
        <taxon>Bacteria</taxon>
        <taxon>Bacillati</taxon>
        <taxon>Bacillota</taxon>
        <taxon>Clostridia</taxon>
        <taxon>Peptostreptococcales</taxon>
        <taxon>Anaerovoracaceae</taxon>
        <taxon>Hornefia</taxon>
    </lineage>
</organism>
<keyword evidence="8" id="KW-1185">Reference proteome</keyword>
<dbReference type="Gene3D" id="2.40.50.1070">
    <property type="match status" value="1"/>
</dbReference>
<evidence type="ECO:0000256" key="3">
    <source>
        <dbReference type="ARBA" id="ARBA00022691"/>
    </source>
</evidence>
<keyword evidence="3 4" id="KW-0949">S-adenosyl-L-methionine</keyword>
<protein>
    <submittedName>
        <fullName evidence="7">23S rRNA (Uracil-5-)-methyltransferase RumA</fullName>
    </submittedName>
</protein>
<dbReference type="Proteomes" id="UP000187404">
    <property type="component" value="Unassembled WGS sequence"/>
</dbReference>
<dbReference type="InterPro" id="IPR025714">
    <property type="entry name" value="Methyltranfer_dom"/>
</dbReference>
<dbReference type="Gene3D" id="3.40.50.150">
    <property type="entry name" value="Vaccinia Virus protein VP39"/>
    <property type="match status" value="1"/>
</dbReference>
<feature type="binding site" evidence="4">
    <location>
        <position position="274"/>
    </location>
    <ligand>
        <name>S-adenosyl-L-methionine</name>
        <dbReference type="ChEBI" id="CHEBI:59789"/>
    </ligand>
</feature>
<dbReference type="PROSITE" id="PS51687">
    <property type="entry name" value="SAM_MT_RNA_M5U"/>
    <property type="match status" value="1"/>
</dbReference>
<dbReference type="GO" id="GO:0070041">
    <property type="term" value="F:rRNA (uridine-C5-)-methyltransferase activity"/>
    <property type="evidence" value="ECO:0007669"/>
    <property type="project" value="TreeGrafter"/>
</dbReference>
<reference evidence="7 8" key="1">
    <citation type="journal article" date="2016" name="Appl. Environ. Microbiol.">
        <title>Function and Phylogeny of Bacterial Butyryl Coenzyme A:Acetate Transferases and Their Diversity in the Proximal Colon of Swine.</title>
        <authorList>
            <person name="Trachsel J."/>
            <person name="Bayles D.O."/>
            <person name="Looft T."/>
            <person name="Levine U.Y."/>
            <person name="Allen H.K."/>
        </authorList>
    </citation>
    <scope>NUCLEOTIDE SEQUENCE [LARGE SCALE GENOMIC DNA]</scope>
    <source>
        <strain evidence="7 8">68-3-10</strain>
    </source>
</reference>
<dbReference type="Pfam" id="PF13847">
    <property type="entry name" value="Methyltransf_31"/>
    <property type="match status" value="1"/>
</dbReference>
<evidence type="ECO:0000256" key="4">
    <source>
        <dbReference type="PROSITE-ProRule" id="PRU01024"/>
    </source>
</evidence>